<keyword evidence="3" id="KW-1185">Reference proteome</keyword>
<organism evidence="2 3">
    <name type="scientific">Prorocentrum cordatum</name>
    <dbReference type="NCBI Taxonomy" id="2364126"/>
    <lineage>
        <taxon>Eukaryota</taxon>
        <taxon>Sar</taxon>
        <taxon>Alveolata</taxon>
        <taxon>Dinophyceae</taxon>
        <taxon>Prorocentrales</taxon>
        <taxon>Prorocentraceae</taxon>
        <taxon>Prorocentrum</taxon>
    </lineage>
</organism>
<accession>A0ABN9QNT6</accession>
<feature type="region of interest" description="Disordered" evidence="1">
    <location>
        <begin position="298"/>
        <end position="317"/>
    </location>
</feature>
<feature type="region of interest" description="Disordered" evidence="1">
    <location>
        <begin position="1325"/>
        <end position="1352"/>
    </location>
</feature>
<protein>
    <submittedName>
        <fullName evidence="2">Uncharacterized protein</fullName>
    </submittedName>
</protein>
<sequence length="1352" mass="144817">MAGPRAAASGGAGPGRPALELRPRCLGGGPGRPRAAAVAGGADGRRVVRALVWASVALRAFGREGLPFAEEDGGTCVSFHRPGRTLMYKDTAVFPVGISIPSELVQGGVPGKVRTTAGFVGSRLGGEAAQYKFGPTEEDQYHAFYARHRFAVTRKKGGWDSLRHAEILAAGSVPLFQGLASAPPLAVPFVPRARLLEAERQLMPYSKRLEAVYNATVRDLLAHTRRCLTAESMAAGVLRTLGVWPAEKPLRLLFVTCGWGFTGQGDGWQGPVSIGLFLGLHSLLRKLPGSRIVDAPALTASNDSEHPGDSWDSSGRRTSSMGSRSAFWYCFQRAAGCRLEETHAREWMYGFGFSYARRLPLDVAATRAERARVRWDIRRHAFDAIIYGKVGPAQGCDPLPFLDGALEAGYPPQRIALIYGGDFGLAEKTGRVAEHARLLGHVGNVFFREMDQPDLSHFKWLPRSVWPPSCYLDREWRDFFKVWQSRPPGCRGCPDVDGAIMSLWPSLREKVAVSVNAAFEDHGRRRRGGGVFEVCWSGLALLSFPLLARVGGGAAAALPAGSGEAPNRCRFAARSLRMLARRAGPRWQTAPTGRSRRLSSQFREAFGVSMEEVAALVCGACPRAAGHCGVRLVVSDASSDAHLSPGGRWFRHKCKDAAEDVEKKVGFFDDRQASSKRQKDTASAFVRRLQGITELSHDGLEEKLLDKMRAVTGIFATGGDDTDNLGAGDVCAWVLQEIEAVEGPAWAGRPMEEEKRRHREDIEKKRLEMALLGNRRRPAGWPQRSGRGREHAALATAWAPGEPRAPVRGAQGPARGAAVRPGGAPHAEIGGSKLAGCGCGCAPAAEESPARSPQGSGPAPAPAGAEAVLVAGPAQEAACLGDSDLSDSEELPASAAAPASPVYSLASEEERCPDAPPRGVAVRRLGRGRSKVQPCPGAPDQRSEAAARRRRRWPRRPRQPRGDVDDDSAPEPVEAEPSPESCEEALHELRVLLACTGDAGAARLESSGARLALPCLGGFTGSVLHVPRDVALVLAGGAEPRGRRVLHSGRLEAFEPGRGCHLRRDGDGWMLVVSGRPCQVCFNFASKRWQPLCLFLRGACAPASEVLYLAFVPERGRGSRAGGPRLFVKLGYRELAGAQCNLRGDASALVNYIEKKSPLLRLTNVTGAGCFVFPPPADHGCFTRPGRAAEACLKDELLNTRHLSVTPSGHRGEVGVFSASLEYFFVEAPRGSGASALAALARVLRAFSGDPGLLPQRAQATSGGGVRLGRKRLRPWPEPLPLPPDAPGAPRPTARVSAAPRGDGLETARCQSALRSRLKRGLLKSFFRRPASGQRRPRGSAPGAAGRRRSCP</sequence>
<feature type="region of interest" description="Disordered" evidence="1">
    <location>
        <begin position="907"/>
        <end position="981"/>
    </location>
</feature>
<evidence type="ECO:0000313" key="2">
    <source>
        <dbReference type="EMBL" id="CAK0805199.1"/>
    </source>
</evidence>
<dbReference type="Proteomes" id="UP001189429">
    <property type="component" value="Unassembled WGS sequence"/>
</dbReference>
<feature type="region of interest" description="Disordered" evidence="1">
    <location>
        <begin position="1"/>
        <end position="26"/>
    </location>
</feature>
<feature type="region of interest" description="Disordered" evidence="1">
    <location>
        <begin position="802"/>
        <end position="824"/>
    </location>
</feature>
<feature type="compositionally biased region" description="Basic residues" evidence="1">
    <location>
        <begin position="948"/>
        <end position="959"/>
    </location>
</feature>
<reference evidence="2" key="1">
    <citation type="submission" date="2023-10" db="EMBL/GenBank/DDBJ databases">
        <authorList>
            <person name="Chen Y."/>
            <person name="Shah S."/>
            <person name="Dougan E. K."/>
            <person name="Thang M."/>
            <person name="Chan C."/>
        </authorList>
    </citation>
    <scope>NUCLEOTIDE SEQUENCE [LARGE SCALE GENOMIC DNA]</scope>
</reference>
<dbReference type="EMBL" id="CAUYUJ010003403">
    <property type="protein sequence ID" value="CAK0805199.1"/>
    <property type="molecule type" value="Genomic_DNA"/>
</dbReference>
<feature type="compositionally biased region" description="Low complexity" evidence="1">
    <location>
        <begin position="970"/>
        <end position="980"/>
    </location>
</feature>
<feature type="compositionally biased region" description="Low complexity" evidence="1">
    <location>
        <begin position="804"/>
        <end position="824"/>
    </location>
</feature>
<proteinExistence type="predicted"/>
<gene>
    <name evidence="2" type="ORF">PCOR1329_LOCUS11783</name>
</gene>
<feature type="region of interest" description="Disordered" evidence="1">
    <location>
        <begin position="842"/>
        <end position="863"/>
    </location>
</feature>
<feature type="compositionally biased region" description="Pro residues" evidence="1">
    <location>
        <begin position="1276"/>
        <end position="1290"/>
    </location>
</feature>
<evidence type="ECO:0000256" key="1">
    <source>
        <dbReference type="SAM" id="MobiDB-lite"/>
    </source>
</evidence>
<evidence type="ECO:0000313" key="3">
    <source>
        <dbReference type="Proteomes" id="UP001189429"/>
    </source>
</evidence>
<name>A0ABN9QNT6_9DINO</name>
<feature type="region of interest" description="Disordered" evidence="1">
    <location>
        <begin position="1255"/>
        <end position="1307"/>
    </location>
</feature>
<comment type="caution">
    <text evidence="2">The sequence shown here is derived from an EMBL/GenBank/DDBJ whole genome shotgun (WGS) entry which is preliminary data.</text>
</comment>